<feature type="domain" description="Protein HGH1 N-terminal" evidence="3">
    <location>
        <begin position="98"/>
        <end position="281"/>
    </location>
</feature>
<dbReference type="Pfam" id="PF04063">
    <property type="entry name" value="DUF383"/>
    <property type="match status" value="1"/>
</dbReference>
<name>A0A6M2DDQ6_XENCH</name>
<reference evidence="5" key="1">
    <citation type="submission" date="2020-03" db="EMBL/GenBank/DDBJ databases">
        <title>Transcriptomic Profiling of the Digestive Tract of the Rat Flea, Xenopsylla cheopis, Following Blood Feeding and Infection with Yersinia pestis.</title>
        <authorList>
            <person name="Bland D.M."/>
            <person name="Martens C.A."/>
            <person name="Virtaneva K."/>
            <person name="Kanakabandi K."/>
            <person name="Long D."/>
            <person name="Rosenke R."/>
            <person name="Saturday G.A."/>
            <person name="Hoyt F.H."/>
            <person name="Bruno D.P."/>
            <person name="Ribeiro J.M.C."/>
            <person name="Hinnebusch J."/>
        </authorList>
    </citation>
    <scope>NUCLEOTIDE SEQUENCE</scope>
</reference>
<dbReference type="SUPFAM" id="SSF48371">
    <property type="entry name" value="ARM repeat"/>
    <property type="match status" value="1"/>
</dbReference>
<feature type="domain" description="Protein HGH1 C-terminal" evidence="4">
    <location>
        <begin position="287"/>
        <end position="348"/>
    </location>
</feature>
<dbReference type="InterPro" id="IPR011989">
    <property type="entry name" value="ARM-like"/>
</dbReference>
<evidence type="ECO:0000313" key="5">
    <source>
        <dbReference type="EMBL" id="NOV44365.1"/>
    </source>
</evidence>
<dbReference type="Pfam" id="PF04064">
    <property type="entry name" value="DUF384"/>
    <property type="match status" value="1"/>
</dbReference>
<dbReference type="AlphaFoldDB" id="A0A6M2DDQ6"/>
<dbReference type="PANTHER" id="PTHR13387">
    <property type="entry name" value="PROTEIN HGH1 HOMOLOG"/>
    <property type="match status" value="1"/>
</dbReference>
<dbReference type="InterPro" id="IPR039717">
    <property type="entry name" value="Hgh1"/>
</dbReference>
<evidence type="ECO:0000256" key="2">
    <source>
        <dbReference type="ARBA" id="ARBA00014076"/>
    </source>
</evidence>
<dbReference type="InterPro" id="IPR007206">
    <property type="entry name" value="Protein_HGH1_C"/>
</dbReference>
<sequence length="376" mass="42713">MEALNEIIQFLDVNARLDLKQVSLTHVLSLTGSTEGLSLISSSDNLLTALLKLTNDASDVIAKDAALCLINISASENGAVSLMANCKYDLLDQGLKNILNKDSKLADPFCMILNNISRKQNQAQEIIDLLCKSSNVKKESDDIFLSNIEKLMRCYVDVNFNKYAKLHYLGSLFSNLTQCPMGREVFFQKNKFLLDMLLPFISFEHSHIRRGGAIGLLKNLCFDKSSHPMLLGQNSHIDILPYILLPLAGPEEFDDEENDKLPMQLQYLGPEKQREEDPTLRAMLLECLEQLCSTRNTRNILRNRGTYEILREYHKWETKQISSKIGDKKCLLACENVVDILIRTEEEIGTDDLKSLEVPTDLIEKFNDMDKQFLDD</sequence>
<dbReference type="InterPro" id="IPR016024">
    <property type="entry name" value="ARM-type_fold"/>
</dbReference>
<evidence type="ECO:0000256" key="1">
    <source>
        <dbReference type="ARBA" id="ARBA00006712"/>
    </source>
</evidence>
<dbReference type="PANTHER" id="PTHR13387:SF9">
    <property type="entry name" value="PROTEIN HGH1 HOMOLOG"/>
    <property type="match status" value="1"/>
</dbReference>
<evidence type="ECO:0000259" key="4">
    <source>
        <dbReference type="Pfam" id="PF04064"/>
    </source>
</evidence>
<comment type="similarity">
    <text evidence="1">Belongs to the HGH1 family.</text>
</comment>
<accession>A0A6M2DDQ6</accession>
<organism evidence="5">
    <name type="scientific">Xenopsylla cheopis</name>
    <name type="common">Oriental rat flea</name>
    <name type="synonym">Pulex cheopis</name>
    <dbReference type="NCBI Taxonomy" id="163159"/>
    <lineage>
        <taxon>Eukaryota</taxon>
        <taxon>Metazoa</taxon>
        <taxon>Ecdysozoa</taxon>
        <taxon>Arthropoda</taxon>
        <taxon>Hexapoda</taxon>
        <taxon>Insecta</taxon>
        <taxon>Pterygota</taxon>
        <taxon>Neoptera</taxon>
        <taxon>Endopterygota</taxon>
        <taxon>Siphonaptera</taxon>
        <taxon>Pulicidae</taxon>
        <taxon>Xenopsyllinae</taxon>
        <taxon>Xenopsylla</taxon>
    </lineage>
</organism>
<proteinExistence type="inferred from homology"/>
<protein>
    <recommendedName>
        <fullName evidence="2">Protein HGH1 homolog</fullName>
    </recommendedName>
</protein>
<dbReference type="EMBL" id="GIIL01000639">
    <property type="protein sequence ID" value="NOV44365.1"/>
    <property type="molecule type" value="Transcribed_RNA"/>
</dbReference>
<dbReference type="Gene3D" id="1.25.10.10">
    <property type="entry name" value="Leucine-rich Repeat Variant"/>
    <property type="match status" value="1"/>
</dbReference>
<dbReference type="InterPro" id="IPR007205">
    <property type="entry name" value="Protein_HGH1_N"/>
</dbReference>
<evidence type="ECO:0000259" key="3">
    <source>
        <dbReference type="Pfam" id="PF04063"/>
    </source>
</evidence>